<gene>
    <name evidence="8" type="ORF">SAMN05216244_3235</name>
</gene>
<dbReference type="PANTHER" id="PTHR11717:SF7">
    <property type="entry name" value="LOW MOLECULAR WEIGHT PHOSPHOTYROSINE PROTEIN PHOSPHATASE"/>
    <property type="match status" value="1"/>
</dbReference>
<comment type="catalytic activity">
    <reaction evidence="5">
        <text>O-phospho-L-tyrosyl-[protein] + H2O = L-tyrosyl-[protein] + phosphate</text>
        <dbReference type="Rhea" id="RHEA:10684"/>
        <dbReference type="Rhea" id="RHEA-COMP:10136"/>
        <dbReference type="Rhea" id="RHEA-COMP:20101"/>
        <dbReference type="ChEBI" id="CHEBI:15377"/>
        <dbReference type="ChEBI" id="CHEBI:43474"/>
        <dbReference type="ChEBI" id="CHEBI:46858"/>
        <dbReference type="ChEBI" id="CHEBI:61978"/>
        <dbReference type="EC" id="3.1.3.48"/>
    </reaction>
</comment>
<feature type="domain" description="Phosphotyrosine protein phosphatase I" evidence="7">
    <location>
        <begin position="2"/>
        <end position="149"/>
    </location>
</feature>
<dbReference type="EMBL" id="FNHF01000004">
    <property type="protein sequence ID" value="SDM70068.1"/>
    <property type="molecule type" value="Genomic_DNA"/>
</dbReference>
<dbReference type="OrthoDB" id="9784339at2"/>
<evidence type="ECO:0000256" key="1">
    <source>
        <dbReference type="ARBA" id="ARBA00011063"/>
    </source>
</evidence>
<feature type="active site" evidence="6">
    <location>
        <position position="14"/>
    </location>
</feature>
<accession>A0A1G9VCS2</accession>
<dbReference type="Proteomes" id="UP000182347">
    <property type="component" value="Unassembled WGS sequence"/>
</dbReference>
<evidence type="ECO:0000256" key="6">
    <source>
        <dbReference type="PIRSR" id="PIRSR617867-1"/>
    </source>
</evidence>
<evidence type="ECO:0000256" key="2">
    <source>
        <dbReference type="ARBA" id="ARBA00013064"/>
    </source>
</evidence>
<dbReference type="STRING" id="482461.SAMN05216244_3235"/>
<feature type="active site" description="Proton donor" evidence="6">
    <location>
        <position position="125"/>
    </location>
</feature>
<dbReference type="SMART" id="SM00226">
    <property type="entry name" value="LMWPc"/>
    <property type="match status" value="1"/>
</dbReference>
<keyword evidence="9" id="KW-1185">Reference proteome</keyword>
<dbReference type="InterPro" id="IPR050438">
    <property type="entry name" value="LMW_PTPase"/>
</dbReference>
<dbReference type="FunFam" id="3.40.50.2300:FF:000113">
    <property type="entry name" value="Low molecular weight protein-tyrosine-phosphatase"/>
    <property type="match status" value="1"/>
</dbReference>
<proteinExistence type="inferred from homology"/>
<dbReference type="InterPro" id="IPR023485">
    <property type="entry name" value="Ptyr_pPase"/>
</dbReference>
<feature type="active site" description="Nucleophile" evidence="6">
    <location>
        <position position="8"/>
    </location>
</feature>
<dbReference type="RefSeq" id="WP_074600297.1">
    <property type="nucleotide sequence ID" value="NZ_FNHF01000004.1"/>
</dbReference>
<dbReference type="InterPro" id="IPR036196">
    <property type="entry name" value="Ptyr_pPase_sf"/>
</dbReference>
<sequence>MINVLFVCLGNICRSPMAEAIFRDLVQKEGLENEITADSAGIGDWHTGKLPHEGTRAILDKRAISYQGITARQVRPADWDDYQYIVAMDENNVNDLSLIREKTEGTKVARLMDYVVDAEEVNIPDPYFTGNFDYVYELIYQGCNQLLDQLKLDHHLKTRSGLDE</sequence>
<evidence type="ECO:0000256" key="5">
    <source>
        <dbReference type="ARBA" id="ARBA00051722"/>
    </source>
</evidence>
<dbReference type="PRINTS" id="PR00719">
    <property type="entry name" value="LMWPTPASE"/>
</dbReference>
<evidence type="ECO:0000313" key="9">
    <source>
        <dbReference type="Proteomes" id="UP000182347"/>
    </source>
</evidence>
<dbReference type="Gene3D" id="3.40.50.2300">
    <property type="match status" value="1"/>
</dbReference>
<dbReference type="Pfam" id="PF01451">
    <property type="entry name" value="LMWPc"/>
    <property type="match status" value="1"/>
</dbReference>
<keyword evidence="3" id="KW-0378">Hydrolase</keyword>
<dbReference type="EC" id="3.1.3.48" evidence="2"/>
<name>A0A1G9VCS2_9BACI</name>
<dbReference type="AlphaFoldDB" id="A0A1G9VCS2"/>
<comment type="similarity">
    <text evidence="1">Belongs to the low molecular weight phosphotyrosine protein phosphatase family.</text>
</comment>
<evidence type="ECO:0000256" key="3">
    <source>
        <dbReference type="ARBA" id="ARBA00022801"/>
    </source>
</evidence>
<reference evidence="9" key="1">
    <citation type="submission" date="2016-10" db="EMBL/GenBank/DDBJ databases">
        <authorList>
            <person name="Varghese N."/>
            <person name="Submissions S."/>
        </authorList>
    </citation>
    <scope>NUCLEOTIDE SEQUENCE [LARGE SCALE GENOMIC DNA]</scope>
    <source>
        <strain evidence="9">CGMCC 1.6199</strain>
    </source>
</reference>
<evidence type="ECO:0000313" key="8">
    <source>
        <dbReference type="EMBL" id="SDM70068.1"/>
    </source>
</evidence>
<dbReference type="PANTHER" id="PTHR11717">
    <property type="entry name" value="LOW MOLECULAR WEIGHT PROTEIN TYROSINE PHOSPHATASE"/>
    <property type="match status" value="1"/>
</dbReference>
<dbReference type="InterPro" id="IPR017867">
    <property type="entry name" value="Tyr_phospatase_low_mol_wt"/>
</dbReference>
<protein>
    <recommendedName>
        <fullName evidence="2">protein-tyrosine-phosphatase</fullName>
        <ecNumber evidence="2">3.1.3.48</ecNumber>
    </recommendedName>
</protein>
<keyword evidence="4" id="KW-0904">Protein phosphatase</keyword>
<dbReference type="CDD" id="cd16343">
    <property type="entry name" value="LMWPTP"/>
    <property type="match status" value="1"/>
</dbReference>
<evidence type="ECO:0000256" key="4">
    <source>
        <dbReference type="ARBA" id="ARBA00022912"/>
    </source>
</evidence>
<organism evidence="8 9">
    <name type="scientific">Sediminibacillus halophilus</name>
    <dbReference type="NCBI Taxonomy" id="482461"/>
    <lineage>
        <taxon>Bacteria</taxon>
        <taxon>Bacillati</taxon>
        <taxon>Bacillota</taxon>
        <taxon>Bacilli</taxon>
        <taxon>Bacillales</taxon>
        <taxon>Bacillaceae</taxon>
        <taxon>Sediminibacillus</taxon>
    </lineage>
</organism>
<evidence type="ECO:0000259" key="7">
    <source>
        <dbReference type="SMART" id="SM00226"/>
    </source>
</evidence>
<dbReference type="SUPFAM" id="SSF52788">
    <property type="entry name" value="Phosphotyrosine protein phosphatases I"/>
    <property type="match status" value="1"/>
</dbReference>
<dbReference type="GO" id="GO:0004725">
    <property type="term" value="F:protein tyrosine phosphatase activity"/>
    <property type="evidence" value="ECO:0007669"/>
    <property type="project" value="UniProtKB-EC"/>
</dbReference>